<keyword evidence="3" id="KW-1185">Reference proteome</keyword>
<organism evidence="2 3">
    <name type="scientific">Methanococcoides alaskense</name>
    <dbReference type="NCBI Taxonomy" id="325778"/>
    <lineage>
        <taxon>Archaea</taxon>
        <taxon>Methanobacteriati</taxon>
        <taxon>Methanobacteriota</taxon>
        <taxon>Stenosarchaea group</taxon>
        <taxon>Methanomicrobia</taxon>
        <taxon>Methanosarcinales</taxon>
        <taxon>Methanosarcinaceae</taxon>
        <taxon>Methanococcoides</taxon>
    </lineage>
</organism>
<protein>
    <submittedName>
        <fullName evidence="2">Uncharacterized protein</fullName>
    </submittedName>
</protein>
<dbReference type="AlphaFoldDB" id="A0AA90TXG3"/>
<name>A0AA90TXG3_9EURY</name>
<gene>
    <name evidence="2" type="ORF">J2750_000142</name>
</gene>
<keyword evidence="1" id="KW-0472">Membrane</keyword>
<keyword evidence="1" id="KW-1133">Transmembrane helix</keyword>
<dbReference type="Proteomes" id="UP001185015">
    <property type="component" value="Unassembled WGS sequence"/>
</dbReference>
<feature type="transmembrane region" description="Helical" evidence="1">
    <location>
        <begin position="9"/>
        <end position="28"/>
    </location>
</feature>
<evidence type="ECO:0000313" key="3">
    <source>
        <dbReference type="Proteomes" id="UP001185015"/>
    </source>
</evidence>
<evidence type="ECO:0000256" key="1">
    <source>
        <dbReference type="SAM" id="Phobius"/>
    </source>
</evidence>
<proteinExistence type="predicted"/>
<sequence>MIKQDTKQVINGIMACLAILFFVLKFKLPRNTNAVCCLPYFMKQNAKNYNPYTLNTHVSERLQCSKGFIIK</sequence>
<reference evidence="2 3" key="1">
    <citation type="submission" date="2023-07" db="EMBL/GenBank/DDBJ databases">
        <title>Genomic Encyclopedia of Type Strains, Phase IV (KMG-IV): sequencing the most valuable type-strain genomes for metagenomic binning, comparative biology and taxonomic classification.</title>
        <authorList>
            <person name="Goeker M."/>
        </authorList>
    </citation>
    <scope>NUCLEOTIDE SEQUENCE [LARGE SCALE GENOMIC DNA]</scope>
    <source>
        <strain evidence="2 3">DSM 17273</strain>
    </source>
</reference>
<accession>A0AA90TXG3</accession>
<comment type="caution">
    <text evidence="2">The sequence shown here is derived from an EMBL/GenBank/DDBJ whole genome shotgun (WGS) entry which is preliminary data.</text>
</comment>
<dbReference type="EMBL" id="JAVDQI010000001">
    <property type="protein sequence ID" value="MDR6221710.1"/>
    <property type="molecule type" value="Genomic_DNA"/>
</dbReference>
<keyword evidence="1" id="KW-0812">Transmembrane</keyword>
<evidence type="ECO:0000313" key="2">
    <source>
        <dbReference type="EMBL" id="MDR6221710.1"/>
    </source>
</evidence>